<accession>A0ABS4FZQ4</accession>
<dbReference type="RefSeq" id="WP_209457975.1">
    <property type="nucleotide sequence ID" value="NZ_JAGGKC010000001.1"/>
</dbReference>
<proteinExistence type="predicted"/>
<name>A0ABS4FZQ4_9CLOT</name>
<dbReference type="EMBL" id="JAGGKC010000001">
    <property type="protein sequence ID" value="MBP1917732.1"/>
    <property type="molecule type" value="Genomic_DNA"/>
</dbReference>
<evidence type="ECO:0000313" key="2">
    <source>
        <dbReference type="Proteomes" id="UP001519271"/>
    </source>
</evidence>
<evidence type="ECO:0000313" key="1">
    <source>
        <dbReference type="EMBL" id="MBP1917732.1"/>
    </source>
</evidence>
<organism evidence="1 2">
    <name type="scientific">Youngiibacter multivorans</name>
    <dbReference type="NCBI Taxonomy" id="937251"/>
    <lineage>
        <taxon>Bacteria</taxon>
        <taxon>Bacillati</taxon>
        <taxon>Bacillota</taxon>
        <taxon>Clostridia</taxon>
        <taxon>Eubacteriales</taxon>
        <taxon>Clostridiaceae</taxon>
        <taxon>Youngiibacter</taxon>
    </lineage>
</organism>
<sequence length="172" mass="20074">MEMKKENLFESYCYPGMHTSADFEADNLSKYIKLDLMRKNLETTGREYEYVDPFDGNKIKDIRGNSKSNDSVEGFIVTYEKFLDAMNSRQTAKSEVAPVSEHFRKIFTDKVIQPVDSFSMYHDNAASGFEADNLMKYDSLNLRQKNNMITYHETEYVDPETGAVMDIRNYRF</sequence>
<dbReference type="Proteomes" id="UP001519271">
    <property type="component" value="Unassembled WGS sequence"/>
</dbReference>
<keyword evidence="2" id="KW-1185">Reference proteome</keyword>
<comment type="caution">
    <text evidence="1">The sequence shown here is derived from an EMBL/GenBank/DDBJ whole genome shotgun (WGS) entry which is preliminary data.</text>
</comment>
<gene>
    <name evidence="1" type="ORF">J2Z34_000195</name>
</gene>
<protein>
    <submittedName>
        <fullName evidence="1">Uncharacterized protein</fullName>
    </submittedName>
</protein>
<reference evidence="1 2" key="1">
    <citation type="submission" date="2021-03" db="EMBL/GenBank/DDBJ databases">
        <title>Genomic Encyclopedia of Type Strains, Phase IV (KMG-IV): sequencing the most valuable type-strain genomes for metagenomic binning, comparative biology and taxonomic classification.</title>
        <authorList>
            <person name="Goeker M."/>
        </authorList>
    </citation>
    <scope>NUCLEOTIDE SEQUENCE [LARGE SCALE GENOMIC DNA]</scope>
    <source>
        <strain evidence="1 2">DSM 6139</strain>
    </source>
</reference>